<dbReference type="PANTHER" id="PTHR43484:SF1">
    <property type="entry name" value="FLAGELLAR MOTOR SWITCH PROTEIN FLIN"/>
    <property type="match status" value="1"/>
</dbReference>
<organism evidence="3 4">
    <name type="scientific">Parachitinimonas caeni</name>
    <dbReference type="NCBI Taxonomy" id="3031301"/>
    <lineage>
        <taxon>Bacteria</taxon>
        <taxon>Pseudomonadati</taxon>
        <taxon>Pseudomonadota</taxon>
        <taxon>Betaproteobacteria</taxon>
        <taxon>Neisseriales</taxon>
        <taxon>Chitinibacteraceae</taxon>
        <taxon>Parachitinimonas</taxon>
    </lineage>
</organism>
<dbReference type="InterPro" id="IPR028976">
    <property type="entry name" value="CheC-like_sf"/>
</dbReference>
<reference evidence="3" key="1">
    <citation type="submission" date="2023-03" db="EMBL/GenBank/DDBJ databases">
        <title>Chitinimonas shenzhenensis gen. nov., sp. nov., a novel member of family Burkholderiaceae isolated from activated sludge collected in Shen Zhen, China.</title>
        <authorList>
            <person name="Wang X."/>
        </authorList>
    </citation>
    <scope>NUCLEOTIDE SEQUENCE</scope>
    <source>
        <strain evidence="3">DQS-5</strain>
    </source>
</reference>
<dbReference type="CDD" id="cd17910">
    <property type="entry name" value="CheC_ClassII"/>
    <property type="match status" value="1"/>
</dbReference>
<comment type="caution">
    <text evidence="3">The sequence shown here is derived from an EMBL/GenBank/DDBJ whole genome shotgun (WGS) entry which is preliminary data.</text>
</comment>
<evidence type="ECO:0000313" key="4">
    <source>
        <dbReference type="Proteomes" id="UP001172778"/>
    </source>
</evidence>
<sequence>MSQTLTSDQKDALQEVTNIAMGQAASTLATILSTFVTISVPRINIPEVSEIGSAISKMVGNGKEVTAVRQSFAGHLRGEAIIIYGQEGCRDLADLMGYDEDIDQSAERELLLDIANVLIGACLNGIADILQTGLTFAPPSIMAERVIINSLIDPTQLTWNNALLVEVNFTLEARNFSCHLVTLMPEDSIERLKQAIDTFMENF</sequence>
<protein>
    <submittedName>
        <fullName evidence="3">Chemotaxis protein CheC</fullName>
    </submittedName>
</protein>
<proteinExistence type="predicted"/>
<evidence type="ECO:0000259" key="2">
    <source>
        <dbReference type="Pfam" id="PF04509"/>
    </source>
</evidence>
<dbReference type="EMBL" id="JARRAF010000022">
    <property type="protein sequence ID" value="MDK2125654.1"/>
    <property type="molecule type" value="Genomic_DNA"/>
</dbReference>
<evidence type="ECO:0000313" key="3">
    <source>
        <dbReference type="EMBL" id="MDK2125654.1"/>
    </source>
</evidence>
<dbReference type="Proteomes" id="UP001172778">
    <property type="component" value="Unassembled WGS sequence"/>
</dbReference>
<dbReference type="InterPro" id="IPR051469">
    <property type="entry name" value="FliN/MopA/SpaO"/>
</dbReference>
<keyword evidence="4" id="KW-1185">Reference proteome</keyword>
<dbReference type="PANTHER" id="PTHR43484">
    <property type="match status" value="1"/>
</dbReference>
<keyword evidence="1" id="KW-0145">Chemotaxis</keyword>
<name>A0ABT7E089_9NEIS</name>
<dbReference type="SUPFAM" id="SSF103039">
    <property type="entry name" value="CheC-like"/>
    <property type="match status" value="1"/>
</dbReference>
<evidence type="ECO:0000256" key="1">
    <source>
        <dbReference type="ARBA" id="ARBA00022500"/>
    </source>
</evidence>
<feature type="domain" description="CheC-like protein" evidence="2">
    <location>
        <begin position="9"/>
        <end position="45"/>
    </location>
</feature>
<dbReference type="Pfam" id="PF04509">
    <property type="entry name" value="CheC"/>
    <property type="match status" value="1"/>
</dbReference>
<dbReference type="InterPro" id="IPR007597">
    <property type="entry name" value="CheC"/>
</dbReference>
<gene>
    <name evidence="3" type="ORF">PZA18_16490</name>
</gene>
<accession>A0ABT7E089</accession>
<dbReference type="RefSeq" id="WP_284101965.1">
    <property type="nucleotide sequence ID" value="NZ_JARRAF010000022.1"/>
</dbReference>
<dbReference type="Gene3D" id="3.40.1550.10">
    <property type="entry name" value="CheC-like"/>
    <property type="match status" value="1"/>
</dbReference>